<name>A0A7X2T1H4_9CLOT</name>
<evidence type="ECO:0000313" key="3">
    <source>
        <dbReference type="Proteomes" id="UP000460287"/>
    </source>
</evidence>
<comment type="caution">
    <text evidence="2">The sequence shown here is derived from an EMBL/GenBank/DDBJ whole genome shotgun (WGS) entry which is preliminary data.</text>
</comment>
<dbReference type="Proteomes" id="UP000460287">
    <property type="component" value="Unassembled WGS sequence"/>
</dbReference>
<dbReference type="AlphaFoldDB" id="A0A7X2T1H4"/>
<protein>
    <submittedName>
        <fullName evidence="2">Uncharacterized protein</fullName>
    </submittedName>
</protein>
<reference evidence="2 3" key="1">
    <citation type="submission" date="2019-08" db="EMBL/GenBank/DDBJ databases">
        <title>In-depth cultivation of the pig gut microbiome towards novel bacterial diversity and tailored functional studies.</title>
        <authorList>
            <person name="Wylensek D."/>
            <person name="Hitch T.C.A."/>
            <person name="Clavel T."/>
        </authorList>
    </citation>
    <scope>NUCLEOTIDE SEQUENCE [LARGE SCALE GENOMIC DNA]</scope>
    <source>
        <strain evidence="2 3">WCA-383-APC-5B</strain>
    </source>
</reference>
<dbReference type="EMBL" id="VULX01000005">
    <property type="protein sequence ID" value="MSR90903.1"/>
    <property type="molecule type" value="Genomic_DNA"/>
</dbReference>
<gene>
    <name evidence="2" type="ORF">FYJ33_05650</name>
</gene>
<evidence type="ECO:0000313" key="2">
    <source>
        <dbReference type="EMBL" id="MSR90903.1"/>
    </source>
</evidence>
<feature type="compositionally biased region" description="Basic and acidic residues" evidence="1">
    <location>
        <begin position="40"/>
        <end position="96"/>
    </location>
</feature>
<accession>A0A7X2T1H4</accession>
<sequence length="200" mass="23160">MKKIFSIIAIAVTLVYVVYMVGINNKTEIKNAANNRKEEIVNKNKVPNKEKTKKADNVIKNKKEDNIKRNESKKIDKQESKKNNEDTQKYNVKKQDEDTEEANAQEKNDEKNMPVFKVDKNTIVSRVSFEDKAKLLIYSRKLSTTDEAQIKELMKSSDELNSSIKIFKILKLRLGTEDYNSVKSILSPYIDINLIEKNLK</sequence>
<feature type="region of interest" description="Disordered" evidence="1">
    <location>
        <begin position="40"/>
        <end position="108"/>
    </location>
</feature>
<dbReference type="RefSeq" id="WP_154530782.1">
    <property type="nucleotide sequence ID" value="NZ_JAQXTV010000190.1"/>
</dbReference>
<evidence type="ECO:0000256" key="1">
    <source>
        <dbReference type="SAM" id="MobiDB-lite"/>
    </source>
</evidence>
<keyword evidence="3" id="KW-1185">Reference proteome</keyword>
<proteinExistence type="predicted"/>
<organism evidence="2 3">
    <name type="scientific">Inconstantimicrobium porci</name>
    <dbReference type="NCBI Taxonomy" id="2652291"/>
    <lineage>
        <taxon>Bacteria</taxon>
        <taxon>Bacillati</taxon>
        <taxon>Bacillota</taxon>
        <taxon>Clostridia</taxon>
        <taxon>Eubacteriales</taxon>
        <taxon>Clostridiaceae</taxon>
        <taxon>Inconstantimicrobium</taxon>
    </lineage>
</organism>